<name>A0A6C0LR49_9ZZZZ</name>
<dbReference type="AlphaFoldDB" id="A0A6C0LR49"/>
<proteinExistence type="predicted"/>
<protein>
    <submittedName>
        <fullName evidence="1">Uncharacterized protein</fullName>
    </submittedName>
</protein>
<dbReference type="EMBL" id="MN740535">
    <property type="protein sequence ID" value="QHU32074.1"/>
    <property type="molecule type" value="Genomic_DNA"/>
</dbReference>
<reference evidence="1" key="1">
    <citation type="journal article" date="2020" name="Nature">
        <title>Giant virus diversity and host interactions through global metagenomics.</title>
        <authorList>
            <person name="Schulz F."/>
            <person name="Roux S."/>
            <person name="Paez-Espino D."/>
            <person name="Jungbluth S."/>
            <person name="Walsh D.A."/>
            <person name="Denef V.J."/>
            <person name="McMahon K.D."/>
            <person name="Konstantinidis K.T."/>
            <person name="Eloe-Fadrosh E.A."/>
            <person name="Kyrpides N.C."/>
            <person name="Woyke T."/>
        </authorList>
    </citation>
    <scope>NUCLEOTIDE SEQUENCE</scope>
    <source>
        <strain evidence="1">GVMAG-M-3300027963-41</strain>
    </source>
</reference>
<evidence type="ECO:0000313" key="1">
    <source>
        <dbReference type="EMBL" id="QHU32074.1"/>
    </source>
</evidence>
<organism evidence="1">
    <name type="scientific">viral metagenome</name>
    <dbReference type="NCBI Taxonomy" id="1070528"/>
    <lineage>
        <taxon>unclassified sequences</taxon>
        <taxon>metagenomes</taxon>
        <taxon>organismal metagenomes</taxon>
    </lineage>
</organism>
<accession>A0A6C0LR49</accession>
<sequence length="168" mass="19593">MNSPPRAPRRPLRVEDFAVRRRNNSRRAMNVNHINDVVIQSFAELNQAGIPVPQGQLPAWYTAKVNMGRIQVPADKRQNAMNLEDINTDDEVVLIHQLGQDFFYRKDNWEQWMRTQLAQYPNRPVVNPANRVPVTADQITLYTAQVLLGGKRSRQSRRRATRRRAIRR</sequence>